<evidence type="ECO:0000313" key="1">
    <source>
        <dbReference type="EMBL" id="SVE56514.1"/>
    </source>
</evidence>
<accession>A0A383EIS1</accession>
<proteinExistence type="predicted"/>
<sequence>MANPSLSEYLAQSQRGLYQSVFGPEYLMKQSYFTVDTATGIFNTTYGRKVWQALNNQTRFFNAVPRTVWGNTAGWRVRTDRGSGRSRPVTETGSLPTVDISNIATVSSLPRIVSTTFGASVKSVFTAQLEGGIGDVLAMENEHAQLDHVKEINEELLAGAAYLTSAGATTTFTVPAAIAKHFKVGDAVAQFDTSASGHDRTSGSVVSGVN</sequence>
<protein>
    <submittedName>
        <fullName evidence="1">Uncharacterized protein</fullName>
    </submittedName>
</protein>
<dbReference type="AlphaFoldDB" id="A0A383EIS1"/>
<dbReference type="EMBL" id="UINC01226150">
    <property type="protein sequence ID" value="SVE56514.1"/>
    <property type="molecule type" value="Genomic_DNA"/>
</dbReference>
<gene>
    <name evidence="1" type="ORF">METZ01_LOCUS509368</name>
</gene>
<organism evidence="1">
    <name type="scientific">marine metagenome</name>
    <dbReference type="NCBI Taxonomy" id="408172"/>
    <lineage>
        <taxon>unclassified sequences</taxon>
        <taxon>metagenomes</taxon>
        <taxon>ecological metagenomes</taxon>
    </lineage>
</organism>
<feature type="non-terminal residue" evidence="1">
    <location>
        <position position="210"/>
    </location>
</feature>
<reference evidence="1" key="1">
    <citation type="submission" date="2018-05" db="EMBL/GenBank/DDBJ databases">
        <authorList>
            <person name="Lanie J.A."/>
            <person name="Ng W.-L."/>
            <person name="Kazmierczak K.M."/>
            <person name="Andrzejewski T.M."/>
            <person name="Davidsen T.M."/>
            <person name="Wayne K.J."/>
            <person name="Tettelin H."/>
            <person name="Glass J.I."/>
            <person name="Rusch D."/>
            <person name="Podicherti R."/>
            <person name="Tsui H.-C.T."/>
            <person name="Winkler M.E."/>
        </authorList>
    </citation>
    <scope>NUCLEOTIDE SEQUENCE</scope>
</reference>
<name>A0A383EIS1_9ZZZZ</name>